<dbReference type="EMBL" id="JAPZBU010000003">
    <property type="protein sequence ID" value="KAJ5413963.1"/>
    <property type="molecule type" value="Genomic_DNA"/>
</dbReference>
<evidence type="ECO:0000313" key="2">
    <source>
        <dbReference type="EMBL" id="KAJ5413963.1"/>
    </source>
</evidence>
<evidence type="ECO:0008006" key="4">
    <source>
        <dbReference type="Google" id="ProtNLM"/>
    </source>
</evidence>
<protein>
    <recommendedName>
        <fullName evidence="4">Ecp2 effector protein domain-containing protein</fullName>
    </recommendedName>
</protein>
<feature type="signal peptide" evidence="1">
    <location>
        <begin position="1"/>
        <end position="22"/>
    </location>
</feature>
<feature type="chain" id="PRO_5040786730" description="Ecp2 effector protein domain-containing protein" evidence="1">
    <location>
        <begin position="23"/>
        <end position="172"/>
    </location>
</feature>
<dbReference type="GeneID" id="81364207"/>
<dbReference type="RefSeq" id="XP_056493809.1">
    <property type="nucleotide sequence ID" value="XM_056625227.1"/>
</dbReference>
<gene>
    <name evidence="2" type="ORF">N7509_000590</name>
</gene>
<evidence type="ECO:0000313" key="3">
    <source>
        <dbReference type="Proteomes" id="UP001147747"/>
    </source>
</evidence>
<sequence length="172" mass="18889">MKSSIQVLAGLALFAIPTVVNADCKLNNKIKDDEKTSEDRSELCLAEGPNRWTFAMQISQVSVPTFDGSNPFAGISGSKAFIIYDDVCKRAGVYSPDEEGNDCGIPYVIEEEWLSDKLTVTNINWDVADPFFKFNYAGSDYQTGQGWNICSDISSGLRAEQACQATFSNWVG</sequence>
<evidence type="ECO:0000256" key="1">
    <source>
        <dbReference type="SAM" id="SignalP"/>
    </source>
</evidence>
<keyword evidence="1" id="KW-0732">Signal</keyword>
<reference evidence="2" key="1">
    <citation type="submission" date="2022-12" db="EMBL/GenBank/DDBJ databases">
        <authorList>
            <person name="Petersen C."/>
        </authorList>
    </citation>
    <scope>NUCLEOTIDE SEQUENCE</scope>
    <source>
        <strain evidence="2">IBT 29677</strain>
    </source>
</reference>
<organism evidence="2 3">
    <name type="scientific">Penicillium cosmopolitanum</name>
    <dbReference type="NCBI Taxonomy" id="1131564"/>
    <lineage>
        <taxon>Eukaryota</taxon>
        <taxon>Fungi</taxon>
        <taxon>Dikarya</taxon>
        <taxon>Ascomycota</taxon>
        <taxon>Pezizomycotina</taxon>
        <taxon>Eurotiomycetes</taxon>
        <taxon>Eurotiomycetidae</taxon>
        <taxon>Eurotiales</taxon>
        <taxon>Aspergillaceae</taxon>
        <taxon>Penicillium</taxon>
    </lineage>
</organism>
<dbReference type="OrthoDB" id="2218962at2759"/>
<reference evidence="2" key="2">
    <citation type="journal article" date="2023" name="IMA Fungus">
        <title>Comparative genomic study of the Penicillium genus elucidates a diverse pangenome and 15 lateral gene transfer events.</title>
        <authorList>
            <person name="Petersen C."/>
            <person name="Sorensen T."/>
            <person name="Nielsen M.R."/>
            <person name="Sondergaard T.E."/>
            <person name="Sorensen J.L."/>
            <person name="Fitzpatrick D.A."/>
            <person name="Frisvad J.C."/>
            <person name="Nielsen K.L."/>
        </authorList>
    </citation>
    <scope>NUCLEOTIDE SEQUENCE</scope>
    <source>
        <strain evidence="2">IBT 29677</strain>
    </source>
</reference>
<keyword evidence="3" id="KW-1185">Reference proteome</keyword>
<proteinExistence type="predicted"/>
<comment type="caution">
    <text evidence="2">The sequence shown here is derived from an EMBL/GenBank/DDBJ whole genome shotgun (WGS) entry which is preliminary data.</text>
</comment>
<dbReference type="AlphaFoldDB" id="A0A9W9WAW8"/>
<name>A0A9W9WAW8_9EURO</name>
<accession>A0A9W9WAW8</accession>
<dbReference type="Proteomes" id="UP001147747">
    <property type="component" value="Unassembled WGS sequence"/>
</dbReference>